<dbReference type="EMBL" id="PPEA01000519">
    <property type="protein sequence ID" value="PQM46284.1"/>
    <property type="molecule type" value="Genomic_DNA"/>
</dbReference>
<dbReference type="Proteomes" id="UP000238296">
    <property type="component" value="Unassembled WGS sequence"/>
</dbReference>
<protein>
    <submittedName>
        <fullName evidence="1">Uncharacterized protein</fullName>
    </submittedName>
</protein>
<comment type="caution">
    <text evidence="1">The sequence shown here is derived from an EMBL/GenBank/DDBJ whole genome shotgun (WGS) entry which is preliminary data.</text>
</comment>
<gene>
    <name evidence="1" type="ORF">C1Y40_03550</name>
</gene>
<accession>A0A2S8BHZ8</accession>
<proteinExistence type="predicted"/>
<evidence type="ECO:0000313" key="1">
    <source>
        <dbReference type="EMBL" id="PQM46284.1"/>
    </source>
</evidence>
<name>A0A2S8BHZ8_9MYCO</name>
<evidence type="ECO:0000313" key="2">
    <source>
        <dbReference type="Proteomes" id="UP000238296"/>
    </source>
</evidence>
<dbReference type="AlphaFoldDB" id="A0A2S8BHZ8"/>
<organism evidence="1 2">
    <name type="scientific">Mycobacterium talmoniae</name>
    <dbReference type="NCBI Taxonomy" id="1858794"/>
    <lineage>
        <taxon>Bacteria</taxon>
        <taxon>Bacillati</taxon>
        <taxon>Actinomycetota</taxon>
        <taxon>Actinomycetes</taxon>
        <taxon>Mycobacteriales</taxon>
        <taxon>Mycobacteriaceae</taxon>
        <taxon>Mycobacterium</taxon>
    </lineage>
</organism>
<reference evidence="1 2" key="1">
    <citation type="journal article" date="2017" name="Int. J. Syst. Evol. Microbiol.">
        <title>Mycobacterium talmoniae sp. nov., a slowly growing mycobacterium isolated from human respiratory samples.</title>
        <authorList>
            <person name="Davidson R.M."/>
            <person name="DeGroote M.A."/>
            <person name="Marola J.L."/>
            <person name="Buss S."/>
            <person name="Jones V."/>
            <person name="McNeil M.R."/>
            <person name="Freifeld A.G."/>
            <person name="Elaine Epperson L."/>
            <person name="Hasan N.A."/>
            <person name="Jackson M."/>
            <person name="Iwen P.C."/>
            <person name="Salfinger M."/>
            <person name="Strong M."/>
        </authorList>
    </citation>
    <scope>NUCLEOTIDE SEQUENCE [LARGE SCALE GENOMIC DNA]</scope>
    <source>
        <strain evidence="1 2">ATCC BAA-2683</strain>
    </source>
</reference>
<sequence>MVLKQCGQLVMTLRSACSRPSNSSSRVSTFWAASCWNKNSFPERRAESPLQVSPVPSTRNFTPATASNSATALVVFLARSSYAPAQPTQNRYS</sequence>